<protein>
    <recommendedName>
        <fullName evidence="4">Type II secretion system protein GspF domain-containing protein</fullName>
    </recommendedName>
</protein>
<accession>A0A5Q2RM58</accession>
<feature type="transmembrane region" description="Helical" evidence="1">
    <location>
        <begin position="230"/>
        <end position="249"/>
    </location>
</feature>
<reference evidence="2 3" key="1">
    <citation type="submission" date="2019-11" db="EMBL/GenBank/DDBJ databases">
        <authorList>
            <person name="He Y."/>
        </authorList>
    </citation>
    <scope>NUCLEOTIDE SEQUENCE [LARGE SCALE GENOMIC DNA]</scope>
    <source>
        <strain evidence="2 3">SCSIO 58843</strain>
    </source>
</reference>
<feature type="transmembrane region" description="Helical" evidence="1">
    <location>
        <begin position="61"/>
        <end position="94"/>
    </location>
</feature>
<dbReference type="PANTHER" id="PTHR35007:SF2">
    <property type="entry name" value="PILUS ASSEMBLE PROTEIN"/>
    <property type="match status" value="1"/>
</dbReference>
<keyword evidence="3" id="KW-1185">Reference proteome</keyword>
<name>A0A5Q2RM58_9ACTN</name>
<organism evidence="2 3">
    <name type="scientific">Actinomarinicola tropica</name>
    <dbReference type="NCBI Taxonomy" id="2789776"/>
    <lineage>
        <taxon>Bacteria</taxon>
        <taxon>Bacillati</taxon>
        <taxon>Actinomycetota</taxon>
        <taxon>Acidimicrobiia</taxon>
        <taxon>Acidimicrobiales</taxon>
        <taxon>Iamiaceae</taxon>
        <taxon>Actinomarinicola</taxon>
    </lineage>
</organism>
<dbReference type="RefSeq" id="WP_153759757.1">
    <property type="nucleotide sequence ID" value="NZ_CP045851.1"/>
</dbReference>
<keyword evidence="1" id="KW-0812">Transmembrane</keyword>
<sequence length="293" mass="31318">MTLVVASAAALGTFYLVTATWFGWTGLRPAPHPAHRGRARRVRPDEWLVQAGLADVRTTQFVAATIAVGLAAAAVGGALLGGVAPAVATGILAAGTPFASYRRRRQHRLDLARDAWPHLIEEIRLRVGSLGRSIPQALFEVGERGPVEMRPAFEAAHREWLLTTDFERTTAVLKDRLADPTADVVCETLLVAHALGGSDVGERLAALVEDRILDLQGRKDARAKQAGARFARRFVVLVPVGMALAGMQVGDGRAAYASAAGQAVALVAIGLVAACWWWAGRVMQLPEPERVFS</sequence>
<keyword evidence="1" id="KW-1133">Transmembrane helix</keyword>
<dbReference type="PANTHER" id="PTHR35007">
    <property type="entry name" value="INTEGRAL MEMBRANE PROTEIN-RELATED"/>
    <property type="match status" value="1"/>
</dbReference>
<gene>
    <name evidence="2" type="ORF">GH723_11400</name>
</gene>
<dbReference type="AlphaFoldDB" id="A0A5Q2RM58"/>
<dbReference type="EMBL" id="CP045851">
    <property type="protein sequence ID" value="QGG95651.1"/>
    <property type="molecule type" value="Genomic_DNA"/>
</dbReference>
<evidence type="ECO:0000313" key="3">
    <source>
        <dbReference type="Proteomes" id="UP000334019"/>
    </source>
</evidence>
<evidence type="ECO:0000256" key="1">
    <source>
        <dbReference type="SAM" id="Phobius"/>
    </source>
</evidence>
<evidence type="ECO:0000313" key="2">
    <source>
        <dbReference type="EMBL" id="QGG95651.1"/>
    </source>
</evidence>
<evidence type="ECO:0008006" key="4">
    <source>
        <dbReference type="Google" id="ProtNLM"/>
    </source>
</evidence>
<proteinExistence type="predicted"/>
<dbReference type="Proteomes" id="UP000334019">
    <property type="component" value="Chromosome"/>
</dbReference>
<keyword evidence="1" id="KW-0472">Membrane</keyword>
<dbReference type="KEGG" id="atq:GH723_11400"/>
<feature type="transmembrane region" description="Helical" evidence="1">
    <location>
        <begin position="255"/>
        <end position="279"/>
    </location>
</feature>